<keyword evidence="2" id="KW-1185">Reference proteome</keyword>
<evidence type="ECO:0000313" key="2">
    <source>
        <dbReference type="Proteomes" id="UP001476798"/>
    </source>
</evidence>
<dbReference type="EMBL" id="JAHRIO010091815">
    <property type="protein sequence ID" value="MEQ2188951.1"/>
    <property type="molecule type" value="Genomic_DNA"/>
</dbReference>
<organism evidence="1 2">
    <name type="scientific">Goodea atripinnis</name>
    <dbReference type="NCBI Taxonomy" id="208336"/>
    <lineage>
        <taxon>Eukaryota</taxon>
        <taxon>Metazoa</taxon>
        <taxon>Chordata</taxon>
        <taxon>Craniata</taxon>
        <taxon>Vertebrata</taxon>
        <taxon>Euteleostomi</taxon>
        <taxon>Actinopterygii</taxon>
        <taxon>Neopterygii</taxon>
        <taxon>Teleostei</taxon>
        <taxon>Neoteleostei</taxon>
        <taxon>Acanthomorphata</taxon>
        <taxon>Ovalentaria</taxon>
        <taxon>Atherinomorphae</taxon>
        <taxon>Cyprinodontiformes</taxon>
        <taxon>Goodeidae</taxon>
        <taxon>Goodea</taxon>
    </lineage>
</organism>
<proteinExistence type="predicted"/>
<evidence type="ECO:0000313" key="1">
    <source>
        <dbReference type="EMBL" id="MEQ2188951.1"/>
    </source>
</evidence>
<comment type="caution">
    <text evidence="1">The sequence shown here is derived from an EMBL/GenBank/DDBJ whole genome shotgun (WGS) entry which is preliminary data.</text>
</comment>
<sequence>MYRSISPPRPEPFSGDLEKSRGVLLQCTLMFQQARSSFPDVTSCISYIIGLGQALRIRLERTSIERCFPKCIK</sequence>
<name>A0ABV0PZM5_9TELE</name>
<gene>
    <name evidence="1" type="ORF">GOODEAATRI_020153</name>
</gene>
<reference evidence="1 2" key="1">
    <citation type="submission" date="2021-06" db="EMBL/GenBank/DDBJ databases">
        <authorList>
            <person name="Palmer J.M."/>
        </authorList>
    </citation>
    <scope>NUCLEOTIDE SEQUENCE [LARGE SCALE GENOMIC DNA]</scope>
    <source>
        <strain evidence="1 2">GA_2019</strain>
        <tissue evidence="1">Muscle</tissue>
    </source>
</reference>
<accession>A0ABV0PZM5</accession>
<protein>
    <submittedName>
        <fullName evidence="1">Uncharacterized protein</fullName>
    </submittedName>
</protein>
<dbReference type="Proteomes" id="UP001476798">
    <property type="component" value="Unassembled WGS sequence"/>
</dbReference>